<reference evidence="1" key="1">
    <citation type="journal article" date="2017" name="Nature">
        <title>The sunflower genome provides insights into oil metabolism, flowering and Asterid evolution.</title>
        <authorList>
            <person name="Badouin H."/>
            <person name="Gouzy J."/>
            <person name="Grassa C.J."/>
            <person name="Murat F."/>
            <person name="Staton S.E."/>
            <person name="Cottret L."/>
            <person name="Lelandais-Briere C."/>
            <person name="Owens G.L."/>
            <person name="Carrere S."/>
            <person name="Mayjonade B."/>
            <person name="Legrand L."/>
            <person name="Gill N."/>
            <person name="Kane N.C."/>
            <person name="Bowers J.E."/>
            <person name="Hubner S."/>
            <person name="Bellec A."/>
            <person name="Berard A."/>
            <person name="Berges H."/>
            <person name="Blanchet N."/>
            <person name="Boniface M.C."/>
            <person name="Brunel D."/>
            <person name="Catrice O."/>
            <person name="Chaidir N."/>
            <person name="Claudel C."/>
            <person name="Donnadieu C."/>
            <person name="Faraut T."/>
            <person name="Fievet G."/>
            <person name="Helmstetter N."/>
            <person name="King M."/>
            <person name="Knapp S.J."/>
            <person name="Lai Z."/>
            <person name="Le Paslier M.C."/>
            <person name="Lippi Y."/>
            <person name="Lorenzon L."/>
            <person name="Mandel J.R."/>
            <person name="Marage G."/>
            <person name="Marchand G."/>
            <person name="Marquand E."/>
            <person name="Bret-Mestries E."/>
            <person name="Morien E."/>
            <person name="Nambeesan S."/>
            <person name="Nguyen T."/>
            <person name="Pegot-Espagnet P."/>
            <person name="Pouilly N."/>
            <person name="Raftis F."/>
            <person name="Sallet E."/>
            <person name="Schiex T."/>
            <person name="Thomas J."/>
            <person name="Vandecasteele C."/>
            <person name="Vares D."/>
            <person name="Vear F."/>
            <person name="Vautrin S."/>
            <person name="Crespi M."/>
            <person name="Mangin B."/>
            <person name="Burke J.M."/>
            <person name="Salse J."/>
            <person name="Munos S."/>
            <person name="Vincourt P."/>
            <person name="Rieseberg L.H."/>
            <person name="Langlade N.B."/>
        </authorList>
    </citation>
    <scope>NUCLEOTIDE SEQUENCE</scope>
    <source>
        <tissue evidence="1">Leaves</tissue>
    </source>
</reference>
<evidence type="ECO:0000313" key="1">
    <source>
        <dbReference type="EMBL" id="KAF5761447.1"/>
    </source>
</evidence>
<gene>
    <name evidence="1" type="ORF">HanXRQr2_Chr16g0765201</name>
</gene>
<sequence>MSFIRRQRTCEGYDPNTRHVLYGLLSETTTYYYSVYMLCQLDCFECVLVLHDKCVERVTLFLPGELKGNS</sequence>
<dbReference type="Gramene" id="mRNA:HanXRQr2_Chr16g0765201">
    <property type="protein sequence ID" value="CDS:HanXRQr2_Chr16g0765201.1"/>
    <property type="gene ID" value="HanXRQr2_Chr16g0765201"/>
</dbReference>
<keyword evidence="2" id="KW-1185">Reference proteome</keyword>
<reference evidence="1" key="2">
    <citation type="submission" date="2020-06" db="EMBL/GenBank/DDBJ databases">
        <title>Helianthus annuus Genome sequencing and assembly Release 2.</title>
        <authorList>
            <person name="Gouzy J."/>
            <person name="Langlade N."/>
            <person name="Munos S."/>
        </authorList>
    </citation>
    <scope>NUCLEOTIDE SEQUENCE</scope>
    <source>
        <tissue evidence="1">Leaves</tissue>
    </source>
</reference>
<organism evidence="1 2">
    <name type="scientific">Helianthus annuus</name>
    <name type="common">Common sunflower</name>
    <dbReference type="NCBI Taxonomy" id="4232"/>
    <lineage>
        <taxon>Eukaryota</taxon>
        <taxon>Viridiplantae</taxon>
        <taxon>Streptophyta</taxon>
        <taxon>Embryophyta</taxon>
        <taxon>Tracheophyta</taxon>
        <taxon>Spermatophyta</taxon>
        <taxon>Magnoliopsida</taxon>
        <taxon>eudicotyledons</taxon>
        <taxon>Gunneridae</taxon>
        <taxon>Pentapetalae</taxon>
        <taxon>asterids</taxon>
        <taxon>campanulids</taxon>
        <taxon>Asterales</taxon>
        <taxon>Asteraceae</taxon>
        <taxon>Asteroideae</taxon>
        <taxon>Heliantheae alliance</taxon>
        <taxon>Heliantheae</taxon>
        <taxon>Helianthus</taxon>
    </lineage>
</organism>
<dbReference type="Gene3D" id="3.40.50.12390">
    <property type="match status" value="1"/>
</dbReference>
<dbReference type="AlphaFoldDB" id="A0A9K3DVU8"/>
<comment type="caution">
    <text evidence="1">The sequence shown here is derived from an EMBL/GenBank/DDBJ whole genome shotgun (WGS) entry which is preliminary data.</text>
</comment>
<dbReference type="Proteomes" id="UP000215914">
    <property type="component" value="Unassembled WGS sequence"/>
</dbReference>
<name>A0A9K3DVU8_HELAN</name>
<accession>A0A9K3DVU8</accession>
<proteinExistence type="predicted"/>
<protein>
    <submittedName>
        <fullName evidence="1">Uncharacterized protein</fullName>
    </submittedName>
</protein>
<evidence type="ECO:0000313" key="2">
    <source>
        <dbReference type="Proteomes" id="UP000215914"/>
    </source>
</evidence>
<dbReference type="EMBL" id="MNCJ02000331">
    <property type="protein sequence ID" value="KAF5761447.1"/>
    <property type="molecule type" value="Genomic_DNA"/>
</dbReference>